<sequence length="177" mass="20051">MSETLTYFAYGSNMSSKRLQARVPSARLIGTATLTGHRLAFHKFSHVDLSAKCDACESADDTDRVIGVLYHLPRAEKPALDKVEGLGIGYDEKQVRVHGSDGHVDAFMYTATRIDDAVKPFHWYKQHVIHGARENRLPDAYLAFIDSFESIDDPDNERHERELNIYGSTRMTKPARR</sequence>
<gene>
    <name evidence="4" type="ORF">SPV1_05834</name>
</gene>
<evidence type="ECO:0000256" key="3">
    <source>
        <dbReference type="PIRSR" id="PIRSR617939-2"/>
    </source>
</evidence>
<dbReference type="RefSeq" id="WP_009851460.1">
    <property type="nucleotide sequence ID" value="NZ_DS022295.1"/>
</dbReference>
<dbReference type="AlphaFoldDB" id="Q0EYD5"/>
<comment type="caution">
    <text evidence="4">The sequence shown here is derived from an EMBL/GenBank/DDBJ whole genome shotgun (WGS) entry which is preliminary data.</text>
</comment>
<evidence type="ECO:0000313" key="4">
    <source>
        <dbReference type="EMBL" id="EAU54257.1"/>
    </source>
</evidence>
<dbReference type="OrthoDB" id="5401862at2"/>
<name>Q0EYD5_9PROT</name>
<feature type="active site" description="Proton acceptor" evidence="2">
    <location>
        <position position="84"/>
    </location>
</feature>
<keyword evidence="5" id="KW-1185">Reference proteome</keyword>
<feature type="binding site" evidence="3">
    <location>
        <begin position="7"/>
        <end position="12"/>
    </location>
    <ligand>
        <name>substrate</name>
    </ligand>
</feature>
<dbReference type="HOGENOM" id="CLU_048475_6_0_0"/>
<dbReference type="CDD" id="cd06661">
    <property type="entry name" value="GGCT_like"/>
    <property type="match status" value="1"/>
</dbReference>
<accession>Q0EYD5</accession>
<dbReference type="InterPro" id="IPR036568">
    <property type="entry name" value="GGCT-like_sf"/>
</dbReference>
<keyword evidence="1" id="KW-0456">Lyase</keyword>
<dbReference type="SUPFAM" id="SSF110857">
    <property type="entry name" value="Gamma-glutamyl cyclotransferase-like"/>
    <property type="match status" value="1"/>
</dbReference>
<dbReference type="eggNOG" id="COG2105">
    <property type="taxonomic scope" value="Bacteria"/>
</dbReference>
<evidence type="ECO:0008006" key="6">
    <source>
        <dbReference type="Google" id="ProtNLM"/>
    </source>
</evidence>
<reference evidence="4 5" key="1">
    <citation type="submission" date="2006-09" db="EMBL/GenBank/DDBJ databases">
        <authorList>
            <person name="Emerson D."/>
            <person name="Ferriera S."/>
            <person name="Johnson J."/>
            <person name="Kravitz S."/>
            <person name="Halpern A."/>
            <person name="Remington K."/>
            <person name="Beeson K."/>
            <person name="Tran B."/>
            <person name="Rogers Y.-H."/>
            <person name="Friedman R."/>
            <person name="Venter J.C."/>
        </authorList>
    </citation>
    <scope>NUCLEOTIDE SEQUENCE [LARGE SCALE GENOMIC DNA]</scope>
    <source>
        <strain evidence="4 5">PV-1</strain>
    </source>
</reference>
<feature type="binding site" evidence="3">
    <location>
        <position position="124"/>
    </location>
    <ligand>
        <name>substrate</name>
    </ligand>
</feature>
<dbReference type="Gene3D" id="3.10.490.10">
    <property type="entry name" value="Gamma-glutamyl cyclotransferase-like"/>
    <property type="match status" value="1"/>
</dbReference>
<dbReference type="InterPro" id="IPR013024">
    <property type="entry name" value="GGCT-like"/>
</dbReference>
<dbReference type="STRING" id="314344.AL013_06210"/>
<evidence type="ECO:0000256" key="1">
    <source>
        <dbReference type="ARBA" id="ARBA00023239"/>
    </source>
</evidence>
<dbReference type="Pfam" id="PF13772">
    <property type="entry name" value="AIG2_2"/>
    <property type="match status" value="1"/>
</dbReference>
<proteinExistence type="predicted"/>
<dbReference type="InterPro" id="IPR017939">
    <property type="entry name" value="G-Glutamylcylcotransferase"/>
</dbReference>
<organism evidence="4 5">
    <name type="scientific">Mariprofundus ferrooxydans PV-1</name>
    <dbReference type="NCBI Taxonomy" id="314345"/>
    <lineage>
        <taxon>Bacteria</taxon>
        <taxon>Pseudomonadati</taxon>
        <taxon>Pseudomonadota</taxon>
        <taxon>Candidatius Mariprofundia</taxon>
        <taxon>Mariprofundales</taxon>
        <taxon>Mariprofundaceae</taxon>
        <taxon>Mariprofundus</taxon>
    </lineage>
</organism>
<dbReference type="Proteomes" id="UP000005297">
    <property type="component" value="Unassembled WGS sequence"/>
</dbReference>
<dbReference type="InParanoid" id="Q0EYD5"/>
<evidence type="ECO:0000313" key="5">
    <source>
        <dbReference type="Proteomes" id="UP000005297"/>
    </source>
</evidence>
<dbReference type="PANTHER" id="PTHR12935">
    <property type="entry name" value="GAMMA-GLUTAMYLCYCLOTRANSFERASE"/>
    <property type="match status" value="1"/>
</dbReference>
<dbReference type="PANTHER" id="PTHR12935:SF0">
    <property type="entry name" value="GAMMA-GLUTAMYLCYCLOTRANSFERASE"/>
    <property type="match status" value="1"/>
</dbReference>
<protein>
    <recommendedName>
        <fullName evidence="6">Gamma-glutamylcyclotransferase AIG2-like domain-containing protein</fullName>
    </recommendedName>
</protein>
<dbReference type="GO" id="GO:0003839">
    <property type="term" value="F:gamma-glutamylcyclotransferase activity"/>
    <property type="evidence" value="ECO:0007669"/>
    <property type="project" value="InterPro"/>
</dbReference>
<dbReference type="EMBL" id="AATS01000010">
    <property type="protein sequence ID" value="EAU54257.1"/>
    <property type="molecule type" value="Genomic_DNA"/>
</dbReference>
<evidence type="ECO:0000256" key="2">
    <source>
        <dbReference type="PIRSR" id="PIRSR617939-1"/>
    </source>
</evidence>